<dbReference type="SUPFAM" id="SSF109854">
    <property type="entry name" value="DinB/YfiT-like putative metalloenzymes"/>
    <property type="match status" value="1"/>
</dbReference>
<dbReference type="Pfam" id="PF04978">
    <property type="entry name" value="MST"/>
    <property type="match status" value="1"/>
</dbReference>
<reference evidence="1 2" key="1">
    <citation type="submission" date="2018-03" db="EMBL/GenBank/DDBJ databases">
        <title>Streptomyces dioscori sp. nov., a novel endophytic actinobacterium isolated from bulbil of Dioscorea bulbifera L.</title>
        <authorList>
            <person name="Zhikuan W."/>
        </authorList>
    </citation>
    <scope>NUCLEOTIDE SEQUENCE [LARGE SCALE GENOMIC DNA]</scope>
    <source>
        <strain evidence="1 2">A217</strain>
    </source>
</reference>
<dbReference type="OrthoDB" id="4548523at2"/>
<protein>
    <recommendedName>
        <fullName evidence="3">Mini-circle protein</fullName>
    </recommendedName>
</protein>
<organism evidence="1 2">
    <name type="scientific">Streptomyces dioscori</name>
    <dbReference type="NCBI Taxonomy" id="2109333"/>
    <lineage>
        <taxon>Bacteria</taxon>
        <taxon>Bacillati</taxon>
        <taxon>Actinomycetota</taxon>
        <taxon>Actinomycetes</taxon>
        <taxon>Kitasatosporales</taxon>
        <taxon>Streptomycetaceae</taxon>
        <taxon>Streptomyces</taxon>
        <taxon>Streptomyces aurantiacus group</taxon>
    </lineage>
</organism>
<dbReference type="RefSeq" id="WP_107014349.1">
    <property type="nucleotide sequence ID" value="NZ_KZ679038.1"/>
</dbReference>
<gene>
    <name evidence="1" type="ORF">C6Y14_00085</name>
</gene>
<evidence type="ECO:0000313" key="1">
    <source>
        <dbReference type="EMBL" id="PSM44595.1"/>
    </source>
</evidence>
<dbReference type="InterPro" id="IPR007061">
    <property type="entry name" value="MST-like"/>
</dbReference>
<accession>A0A2P8QEA3</accession>
<evidence type="ECO:0000313" key="2">
    <source>
        <dbReference type="Proteomes" id="UP000240429"/>
    </source>
</evidence>
<comment type="caution">
    <text evidence="1">The sequence shown here is derived from an EMBL/GenBank/DDBJ whole genome shotgun (WGS) entry which is preliminary data.</text>
</comment>
<dbReference type="EMBL" id="PYBJ01000001">
    <property type="protein sequence ID" value="PSM44595.1"/>
    <property type="molecule type" value="Genomic_DNA"/>
</dbReference>
<keyword evidence="2" id="KW-1185">Reference proteome</keyword>
<sequence>MVKHVPFTGGEKESLHTALNRHRDALLWKLEGLGDDQLRRPVTPSGMSLIGLLKHLAGAELGWFCLTFGRECNPLPFEVEGDEASDWHVAADESAKDILDFYARSRAAADEAIESLDIDTTGTAFAFFDGATVSLRWALIHMLEEVARHTGHADILREAIDGFTGDHNWG</sequence>
<name>A0A2P8QEA3_9ACTN</name>
<dbReference type="Proteomes" id="UP000240429">
    <property type="component" value="Unassembled WGS sequence"/>
</dbReference>
<evidence type="ECO:0008006" key="3">
    <source>
        <dbReference type="Google" id="ProtNLM"/>
    </source>
</evidence>
<proteinExistence type="predicted"/>
<dbReference type="InterPro" id="IPR034660">
    <property type="entry name" value="DinB/YfiT-like"/>
</dbReference>
<dbReference type="AlphaFoldDB" id="A0A2P8QEA3"/>
<dbReference type="Gene3D" id="1.20.120.450">
    <property type="entry name" value="dinb family like domain"/>
    <property type="match status" value="1"/>
</dbReference>